<keyword evidence="4" id="KW-1185">Reference proteome</keyword>
<protein>
    <submittedName>
        <fullName evidence="3">Uncharacterized protein</fullName>
    </submittedName>
</protein>
<evidence type="ECO:0000313" key="4">
    <source>
        <dbReference type="Proteomes" id="UP001300502"/>
    </source>
</evidence>
<comment type="caution">
    <text evidence="3">The sequence shown here is derived from an EMBL/GenBank/DDBJ whole genome shotgun (WGS) entry which is preliminary data.</text>
</comment>
<organism evidence="3 4">
    <name type="scientific">Galdieria yellowstonensis</name>
    <dbReference type="NCBI Taxonomy" id="3028027"/>
    <lineage>
        <taxon>Eukaryota</taxon>
        <taxon>Rhodophyta</taxon>
        <taxon>Bangiophyceae</taxon>
        <taxon>Galdieriales</taxon>
        <taxon>Galdieriaceae</taxon>
        <taxon>Galdieria</taxon>
    </lineage>
</organism>
<evidence type="ECO:0000256" key="1">
    <source>
        <dbReference type="SAM" id="MobiDB-lite"/>
    </source>
</evidence>
<keyword evidence="2" id="KW-0472">Membrane</keyword>
<gene>
    <name evidence="3" type="ORF">GAYE_PCTG10G0456</name>
</gene>
<accession>A0AAV9I2Y7</accession>
<feature type="transmembrane region" description="Helical" evidence="2">
    <location>
        <begin position="162"/>
        <end position="180"/>
    </location>
</feature>
<dbReference type="AlphaFoldDB" id="A0AAV9I2Y7"/>
<keyword evidence="2" id="KW-1133">Transmembrane helix</keyword>
<evidence type="ECO:0000256" key="2">
    <source>
        <dbReference type="SAM" id="Phobius"/>
    </source>
</evidence>
<dbReference type="Proteomes" id="UP001300502">
    <property type="component" value="Unassembled WGS sequence"/>
</dbReference>
<evidence type="ECO:0000313" key="3">
    <source>
        <dbReference type="EMBL" id="KAK4522566.1"/>
    </source>
</evidence>
<sequence>MSSLQGSRFISSLAAKPSLAAVVEEDSSPRSDNGSRTSFNKDESVIFSTSQDSRKSFVEDTSLEKYRAKLESLLHIMRPLTTLQQNVQAARGKRMRCYLLQCYNSLISLWNRQERQWNDVVQLFRRVWLLNSVVLEGISVVAVFMTWKSWLQRPLQPSMKTSVWSVVLSFLCWLVLHWVLSHRTQFLLPWEKICLEWGKRYWKRSMRPQK</sequence>
<dbReference type="EMBL" id="JANCYU010000006">
    <property type="protein sequence ID" value="KAK4522566.1"/>
    <property type="molecule type" value="Genomic_DNA"/>
</dbReference>
<name>A0AAV9I2Y7_9RHOD</name>
<reference evidence="3 4" key="1">
    <citation type="submission" date="2022-07" db="EMBL/GenBank/DDBJ databases">
        <title>Genome-wide signatures of adaptation to extreme environments.</title>
        <authorList>
            <person name="Cho C.H."/>
            <person name="Yoon H.S."/>
        </authorList>
    </citation>
    <scope>NUCLEOTIDE SEQUENCE [LARGE SCALE GENOMIC DNA]</scope>
    <source>
        <strain evidence="3 4">108.79 E11</strain>
    </source>
</reference>
<feature type="region of interest" description="Disordered" evidence="1">
    <location>
        <begin position="19"/>
        <end position="39"/>
    </location>
</feature>
<proteinExistence type="predicted"/>
<keyword evidence="2" id="KW-0812">Transmembrane</keyword>
<feature type="transmembrane region" description="Helical" evidence="2">
    <location>
        <begin position="127"/>
        <end position="150"/>
    </location>
</feature>